<dbReference type="InterPro" id="IPR037238">
    <property type="entry name" value="YbiA-like_sf"/>
</dbReference>
<accession>A0ABR2L7Y3</accession>
<comment type="caution">
    <text evidence="2">The sequence shown here is derived from an EMBL/GenBank/DDBJ whole genome shotgun (WGS) entry which is preliminary data.</text>
</comment>
<organism evidence="2 3">
    <name type="scientific">Tritrichomonas musculus</name>
    <dbReference type="NCBI Taxonomy" id="1915356"/>
    <lineage>
        <taxon>Eukaryota</taxon>
        <taxon>Metamonada</taxon>
        <taxon>Parabasalia</taxon>
        <taxon>Tritrichomonadida</taxon>
        <taxon>Tritrichomonadidae</taxon>
        <taxon>Tritrichomonas</taxon>
    </lineage>
</organism>
<reference evidence="2 3" key="1">
    <citation type="submission" date="2024-04" db="EMBL/GenBank/DDBJ databases">
        <title>Tritrichomonas musculus Genome.</title>
        <authorList>
            <person name="Alves-Ferreira E."/>
            <person name="Grigg M."/>
            <person name="Lorenzi H."/>
            <person name="Galac M."/>
        </authorList>
    </citation>
    <scope>NUCLEOTIDE SEQUENCE [LARGE SCALE GENOMIC DNA]</scope>
    <source>
        <strain evidence="2 3">EAF2021</strain>
    </source>
</reference>
<proteinExistence type="predicted"/>
<dbReference type="NCBIfam" id="TIGR02464">
    <property type="entry name" value="ribofla_fusion"/>
    <property type="match status" value="1"/>
</dbReference>
<dbReference type="Proteomes" id="UP001470230">
    <property type="component" value="Unassembled WGS sequence"/>
</dbReference>
<evidence type="ECO:0000313" key="2">
    <source>
        <dbReference type="EMBL" id="KAK8899322.1"/>
    </source>
</evidence>
<feature type="domain" description="NADAR" evidence="1">
    <location>
        <begin position="43"/>
        <end position="191"/>
    </location>
</feature>
<evidence type="ECO:0000313" key="3">
    <source>
        <dbReference type="Proteomes" id="UP001470230"/>
    </source>
</evidence>
<keyword evidence="3" id="KW-1185">Reference proteome</keyword>
<evidence type="ECO:0000259" key="1">
    <source>
        <dbReference type="Pfam" id="PF08719"/>
    </source>
</evidence>
<dbReference type="EMBL" id="JAPFFF010000001">
    <property type="protein sequence ID" value="KAK8899322.1"/>
    <property type="molecule type" value="Genomic_DNA"/>
</dbReference>
<sequence length="196" mass="23144">MDDSLPTMDIYSLENLQKAWKDGKRFTFIYFWGFEKEDVYLEPTETCLTQWYPSEFVDEKGNHFSCCEQYMMAKKAELFGDKEILEKILATNNPDEIKRLGRLVKNFDQEIWDKNCQEIVFQANLYKFSQNENLQNYLLSQSFDAIFVEASPYDAIWGIKLPILKAKTVSPLQWKGKNFLGFQLTRVRDQLILQNS</sequence>
<dbReference type="Gene3D" id="1.10.357.40">
    <property type="entry name" value="YbiA-like"/>
    <property type="match status" value="1"/>
</dbReference>
<name>A0ABR2L7Y3_9EUKA</name>
<dbReference type="InterPro" id="IPR012816">
    <property type="entry name" value="NADAR"/>
</dbReference>
<gene>
    <name evidence="2" type="ORF">M9Y10_001636</name>
</gene>
<protein>
    <recommendedName>
        <fullName evidence="1">NADAR domain-containing protein</fullName>
    </recommendedName>
</protein>
<dbReference type="SUPFAM" id="SSF143990">
    <property type="entry name" value="YbiA-like"/>
    <property type="match status" value="1"/>
</dbReference>
<dbReference type="Pfam" id="PF08719">
    <property type="entry name" value="NADAR"/>
    <property type="match status" value="1"/>
</dbReference>
<dbReference type="CDD" id="cd15457">
    <property type="entry name" value="NADAR"/>
    <property type="match status" value="1"/>
</dbReference>